<reference evidence="2 3" key="1">
    <citation type="submission" date="2016-07" db="EMBL/GenBank/DDBJ databases">
        <title>Pervasive Adenine N6-methylation of Active Genes in Fungi.</title>
        <authorList>
            <consortium name="DOE Joint Genome Institute"/>
            <person name="Mondo S.J."/>
            <person name="Dannebaum R.O."/>
            <person name="Kuo R.C."/>
            <person name="Labutti K."/>
            <person name="Haridas S."/>
            <person name="Kuo A."/>
            <person name="Salamov A."/>
            <person name="Ahrendt S.R."/>
            <person name="Lipzen A."/>
            <person name="Sullivan W."/>
            <person name="Andreopoulos W.B."/>
            <person name="Clum A."/>
            <person name="Lindquist E."/>
            <person name="Daum C."/>
            <person name="Ramamoorthy G.K."/>
            <person name="Gryganskyi A."/>
            <person name="Culley D."/>
            <person name="Magnuson J.K."/>
            <person name="James T.Y."/>
            <person name="O'Malley M.A."/>
            <person name="Stajich J.E."/>
            <person name="Spatafora J.W."/>
            <person name="Visel A."/>
            <person name="Grigoriev I.V."/>
        </authorList>
    </citation>
    <scope>NUCLEOTIDE SEQUENCE [LARGE SCALE GENOMIC DNA]</scope>
    <source>
        <strain evidence="2 3">JEL800</strain>
    </source>
</reference>
<gene>
    <name evidence="2" type="ORF">BCR33DRAFT_719174</name>
</gene>
<keyword evidence="3" id="KW-1185">Reference proteome</keyword>
<dbReference type="Pfam" id="PF08576">
    <property type="entry name" value="DUF1764"/>
    <property type="match status" value="1"/>
</dbReference>
<dbReference type="PANTHER" id="PTHR34066:SF1">
    <property type="entry name" value="DUF1764 FAMILY PROTEIN"/>
    <property type="match status" value="1"/>
</dbReference>
<feature type="region of interest" description="Disordered" evidence="1">
    <location>
        <begin position="1"/>
        <end position="124"/>
    </location>
</feature>
<evidence type="ECO:0000313" key="3">
    <source>
        <dbReference type="Proteomes" id="UP000193642"/>
    </source>
</evidence>
<protein>
    <recommendedName>
        <fullName evidence="4">DUF1764-domain-containing protein</fullName>
    </recommendedName>
</protein>
<dbReference type="InterPro" id="IPR013885">
    <property type="entry name" value="DUF1764_euk"/>
</dbReference>
<evidence type="ECO:0008006" key="4">
    <source>
        <dbReference type="Google" id="ProtNLM"/>
    </source>
</evidence>
<dbReference type="AlphaFoldDB" id="A0A1Y2C2B3"/>
<dbReference type="OrthoDB" id="20835at2759"/>
<dbReference type="Proteomes" id="UP000193642">
    <property type="component" value="Unassembled WGS sequence"/>
</dbReference>
<evidence type="ECO:0000256" key="1">
    <source>
        <dbReference type="SAM" id="MobiDB-lite"/>
    </source>
</evidence>
<organism evidence="2 3">
    <name type="scientific">Rhizoclosmatium globosum</name>
    <dbReference type="NCBI Taxonomy" id="329046"/>
    <lineage>
        <taxon>Eukaryota</taxon>
        <taxon>Fungi</taxon>
        <taxon>Fungi incertae sedis</taxon>
        <taxon>Chytridiomycota</taxon>
        <taxon>Chytridiomycota incertae sedis</taxon>
        <taxon>Chytridiomycetes</taxon>
        <taxon>Chytridiales</taxon>
        <taxon>Chytriomycetaceae</taxon>
        <taxon>Rhizoclosmatium</taxon>
    </lineage>
</organism>
<accession>A0A1Y2C2B3</accession>
<feature type="compositionally biased region" description="Basic and acidic residues" evidence="1">
    <location>
        <begin position="61"/>
        <end position="82"/>
    </location>
</feature>
<feature type="compositionally biased region" description="Basic and acidic residues" evidence="1">
    <location>
        <begin position="114"/>
        <end position="124"/>
    </location>
</feature>
<evidence type="ECO:0000313" key="2">
    <source>
        <dbReference type="EMBL" id="ORY41096.1"/>
    </source>
</evidence>
<comment type="caution">
    <text evidence="2">The sequence shown here is derived from an EMBL/GenBank/DDBJ whole genome shotgun (WGS) entry which is preliminary data.</text>
</comment>
<sequence>MSEIDDIFGNKKKAGKTKEPIETLSTTKPATKKRKTPDDQAPSTEPKPIKKKAATSPKKGKANDIDDLPVKKPEAEKKKEVETVVFAVPTARPIPPKKKTMDGDEDDGFANSRGSDKSTKRTEDGLRVFYNTDLQIGQGNGDTPQCPFDCWCCY</sequence>
<dbReference type="PANTHER" id="PTHR34066">
    <property type="entry name" value="GROWTH FACTOR 2"/>
    <property type="match status" value="1"/>
</dbReference>
<proteinExistence type="predicted"/>
<name>A0A1Y2C2B3_9FUNG</name>
<dbReference type="EMBL" id="MCGO01000033">
    <property type="protein sequence ID" value="ORY41096.1"/>
    <property type="molecule type" value="Genomic_DNA"/>
</dbReference>